<gene>
    <name evidence="1" type="ORF">COX05_01030</name>
</gene>
<accession>A0A2H0BGJ9</accession>
<comment type="caution">
    <text evidence="1">The sequence shown here is derived from an EMBL/GenBank/DDBJ whole genome shotgun (WGS) entry which is preliminary data.</text>
</comment>
<dbReference type="Proteomes" id="UP000228495">
    <property type="component" value="Unassembled WGS sequence"/>
</dbReference>
<reference evidence="1 2" key="1">
    <citation type="submission" date="2017-09" db="EMBL/GenBank/DDBJ databases">
        <title>Depth-based differentiation of microbial function through sediment-hosted aquifers and enrichment of novel symbionts in the deep terrestrial subsurface.</title>
        <authorList>
            <person name="Probst A.J."/>
            <person name="Ladd B."/>
            <person name="Jarett J.K."/>
            <person name="Geller-Mcgrath D.E."/>
            <person name="Sieber C.M."/>
            <person name="Emerson J.B."/>
            <person name="Anantharaman K."/>
            <person name="Thomas B.C."/>
            <person name="Malmstrom R."/>
            <person name="Stieglmeier M."/>
            <person name="Klingl A."/>
            <person name="Woyke T."/>
            <person name="Ryan C.M."/>
            <person name="Banfield J.F."/>
        </authorList>
    </citation>
    <scope>NUCLEOTIDE SEQUENCE [LARGE SCALE GENOMIC DNA]</scope>
    <source>
        <strain evidence="1">CG22_combo_CG10-13_8_21_14_all_39_12</strain>
    </source>
</reference>
<proteinExistence type="predicted"/>
<dbReference type="EMBL" id="PCSU01000014">
    <property type="protein sequence ID" value="PIP56802.1"/>
    <property type="molecule type" value="Genomic_DNA"/>
</dbReference>
<sequence>MEHRVILSSKEATSLLEKATILETFFTIDTYDGTNHTRKTQSEVLTKPYPTPVVGTIYRFLSHCSIENCNNVWIEYKWTSPENHRFEVEFEETVLEEFKIRQNIPGWNFLINHERETTRQY</sequence>
<dbReference type="AlphaFoldDB" id="A0A2H0BGJ9"/>
<evidence type="ECO:0000313" key="2">
    <source>
        <dbReference type="Proteomes" id="UP000228495"/>
    </source>
</evidence>
<protein>
    <submittedName>
        <fullName evidence="1">Uncharacterized protein</fullName>
    </submittedName>
</protein>
<name>A0A2H0BGJ9_UNCKA</name>
<evidence type="ECO:0000313" key="1">
    <source>
        <dbReference type="EMBL" id="PIP56802.1"/>
    </source>
</evidence>
<organism evidence="1 2">
    <name type="scientific">candidate division WWE3 bacterium CG22_combo_CG10-13_8_21_14_all_39_12</name>
    <dbReference type="NCBI Taxonomy" id="1975094"/>
    <lineage>
        <taxon>Bacteria</taxon>
        <taxon>Katanobacteria</taxon>
    </lineage>
</organism>